<gene>
    <name evidence="1" type="ORF">BG845_06925</name>
</gene>
<proteinExistence type="predicted"/>
<organism evidence="1 2">
    <name type="scientific">Pseudonocardia autotrophica</name>
    <name type="common">Amycolata autotrophica</name>
    <name type="synonym">Nocardia autotrophica</name>
    <dbReference type="NCBI Taxonomy" id="2074"/>
    <lineage>
        <taxon>Bacteria</taxon>
        <taxon>Bacillati</taxon>
        <taxon>Actinomycetota</taxon>
        <taxon>Actinomycetes</taxon>
        <taxon>Pseudonocardiales</taxon>
        <taxon>Pseudonocardiaceae</taxon>
        <taxon>Pseudonocardia</taxon>
    </lineage>
</organism>
<accession>A0A1Y2MHC2</accession>
<comment type="caution">
    <text evidence="1">The sequence shown here is derived from an EMBL/GenBank/DDBJ whole genome shotgun (WGS) entry which is preliminary data.</text>
</comment>
<sequence length="101" mass="10934">MTVARVPAVTAGRVVGLVAEVIGDLTFQSGFQDPLGQLREQTILPGQLQPVRPCPAGELGDQLLIDRVQPGWACTLGRAVGYRVEVNHRLVCQVCHRVHTP</sequence>
<dbReference type="AlphaFoldDB" id="A0A1Y2MHC2"/>
<dbReference type="Proteomes" id="UP000194360">
    <property type="component" value="Unassembled WGS sequence"/>
</dbReference>
<name>A0A1Y2MHC2_PSEAH</name>
<evidence type="ECO:0000313" key="2">
    <source>
        <dbReference type="Proteomes" id="UP000194360"/>
    </source>
</evidence>
<keyword evidence="2" id="KW-1185">Reference proteome</keyword>
<evidence type="ECO:0000313" key="1">
    <source>
        <dbReference type="EMBL" id="OSY34369.1"/>
    </source>
</evidence>
<protein>
    <submittedName>
        <fullName evidence="1">Uncharacterized protein</fullName>
    </submittedName>
</protein>
<dbReference type="EMBL" id="MIGB01000111">
    <property type="protein sequence ID" value="OSY34369.1"/>
    <property type="molecule type" value="Genomic_DNA"/>
</dbReference>
<reference evidence="1 2" key="1">
    <citation type="submission" date="2016-09" db="EMBL/GenBank/DDBJ databases">
        <title>Pseudonocardia autotrophica DSM535, a candidate organism with high potential of specific P450 cytochromes.</title>
        <authorList>
            <person name="Grumaz C."/>
            <person name="Vainshtein Y."/>
            <person name="Kirstahler P."/>
            <person name="Sohn K."/>
        </authorList>
    </citation>
    <scope>NUCLEOTIDE SEQUENCE [LARGE SCALE GENOMIC DNA]</scope>
    <source>
        <strain evidence="1 2">DSM 535</strain>
    </source>
</reference>